<evidence type="ECO:0000313" key="3">
    <source>
        <dbReference type="Proteomes" id="UP000250321"/>
    </source>
</evidence>
<name>A0A314YUU8_PRUYE</name>
<keyword evidence="3" id="KW-1185">Reference proteome</keyword>
<organism evidence="2 3">
    <name type="scientific">Prunus yedoensis var. nudiflora</name>
    <dbReference type="NCBI Taxonomy" id="2094558"/>
    <lineage>
        <taxon>Eukaryota</taxon>
        <taxon>Viridiplantae</taxon>
        <taxon>Streptophyta</taxon>
        <taxon>Embryophyta</taxon>
        <taxon>Tracheophyta</taxon>
        <taxon>Spermatophyta</taxon>
        <taxon>Magnoliopsida</taxon>
        <taxon>eudicotyledons</taxon>
        <taxon>Gunneridae</taxon>
        <taxon>Pentapetalae</taxon>
        <taxon>rosids</taxon>
        <taxon>fabids</taxon>
        <taxon>Rosales</taxon>
        <taxon>Rosaceae</taxon>
        <taxon>Amygdaloideae</taxon>
        <taxon>Amygdaleae</taxon>
        <taxon>Prunus</taxon>
    </lineage>
</organism>
<feature type="region of interest" description="Disordered" evidence="1">
    <location>
        <begin position="40"/>
        <end position="61"/>
    </location>
</feature>
<evidence type="ECO:0000256" key="1">
    <source>
        <dbReference type="SAM" id="MobiDB-lite"/>
    </source>
</evidence>
<dbReference type="AlphaFoldDB" id="A0A314YUU8"/>
<feature type="compositionally biased region" description="Basic and acidic residues" evidence="1">
    <location>
        <begin position="213"/>
        <end position="223"/>
    </location>
</feature>
<dbReference type="EMBL" id="PJQY01000557">
    <property type="protein sequence ID" value="PQQ09987.1"/>
    <property type="molecule type" value="Genomic_DNA"/>
</dbReference>
<feature type="region of interest" description="Disordered" evidence="1">
    <location>
        <begin position="209"/>
        <end position="246"/>
    </location>
</feature>
<dbReference type="OrthoDB" id="1165276at2759"/>
<accession>A0A314YUU8</accession>
<gene>
    <name evidence="2" type="ORF">Pyn_03413</name>
</gene>
<evidence type="ECO:0000313" key="2">
    <source>
        <dbReference type="EMBL" id="PQQ09987.1"/>
    </source>
</evidence>
<protein>
    <submittedName>
        <fullName evidence="2">Uncharacterized protein</fullName>
    </submittedName>
</protein>
<reference evidence="2 3" key="1">
    <citation type="submission" date="2018-02" db="EMBL/GenBank/DDBJ databases">
        <title>Draft genome of wild Prunus yedoensis var. nudiflora.</title>
        <authorList>
            <person name="Baek S."/>
            <person name="Kim J.-H."/>
            <person name="Choi K."/>
            <person name="Kim G.-B."/>
            <person name="Cho A."/>
            <person name="Jang H."/>
            <person name="Shin C.-H."/>
            <person name="Yu H.-J."/>
            <person name="Mun J.-H."/>
        </authorList>
    </citation>
    <scope>NUCLEOTIDE SEQUENCE [LARGE SCALE GENOMIC DNA]</scope>
    <source>
        <strain evidence="3">cv. Jeju island</strain>
        <tissue evidence="2">Leaf</tissue>
    </source>
</reference>
<sequence length="258" mass="29121">MSLSTFDVLVSAAVACQENEFSNFPQAVLVDLHEIQSNVNPKSTRQIEGSSSTPNKELQKSQHFKVLQKMVTKKVKELKPLSSADTDETTRNLQIIQPHANISQVSPEAKPARSRTTLTGDFSVSFELPEDFPQDANAETLVQEGSGTPHTLPQLSFSERLQGWRITRRKRVKGIYDMYYRHEKSNASLRSIVEVVRFILYEEYPKQQAAGKAEGDQSAERRMARSATLKRKSSDVDCGNNVSEEDMQRFDCGPRRIL</sequence>
<proteinExistence type="predicted"/>
<dbReference type="Proteomes" id="UP000250321">
    <property type="component" value="Unassembled WGS sequence"/>
</dbReference>
<comment type="caution">
    <text evidence="2">The sequence shown here is derived from an EMBL/GenBank/DDBJ whole genome shotgun (WGS) entry which is preliminary data.</text>
</comment>
<feature type="compositionally biased region" description="Polar residues" evidence="1">
    <location>
        <begin position="40"/>
        <end position="56"/>
    </location>
</feature>